<evidence type="ECO:0000256" key="2">
    <source>
        <dbReference type="ARBA" id="ARBA00023125"/>
    </source>
</evidence>
<feature type="domain" description="HTH crp-type" evidence="5">
    <location>
        <begin position="154"/>
        <end position="222"/>
    </location>
</feature>
<reference evidence="6" key="1">
    <citation type="submission" date="2020-08" db="EMBL/GenBank/DDBJ databases">
        <authorList>
            <person name="Cejkova D."/>
            <person name="Kubasova T."/>
            <person name="Jahodarova E."/>
            <person name="Rychlik I."/>
        </authorList>
    </citation>
    <scope>NUCLEOTIDE SEQUENCE</scope>
    <source>
        <strain evidence="6">An559</strain>
    </source>
</reference>
<feature type="domain" description="Cyclic nucleotide-binding" evidence="4">
    <location>
        <begin position="13"/>
        <end position="111"/>
    </location>
</feature>
<dbReference type="GO" id="GO:0003677">
    <property type="term" value="F:DNA binding"/>
    <property type="evidence" value="ECO:0007669"/>
    <property type="project" value="UniProtKB-KW"/>
</dbReference>
<evidence type="ECO:0000259" key="4">
    <source>
        <dbReference type="PROSITE" id="PS50042"/>
    </source>
</evidence>
<dbReference type="InterPro" id="IPR000595">
    <property type="entry name" value="cNMP-bd_dom"/>
</dbReference>
<evidence type="ECO:0000259" key="5">
    <source>
        <dbReference type="PROSITE" id="PS51063"/>
    </source>
</evidence>
<dbReference type="SMART" id="SM00100">
    <property type="entry name" value="cNMP"/>
    <property type="match status" value="1"/>
</dbReference>
<protein>
    <submittedName>
        <fullName evidence="6">Crp/Fnr family transcriptional regulator</fullName>
    </submittedName>
</protein>
<dbReference type="InterPro" id="IPR014710">
    <property type="entry name" value="RmlC-like_jellyroll"/>
</dbReference>
<dbReference type="InterPro" id="IPR012318">
    <property type="entry name" value="HTH_CRP"/>
</dbReference>
<dbReference type="GO" id="GO:0003700">
    <property type="term" value="F:DNA-binding transcription factor activity"/>
    <property type="evidence" value="ECO:0007669"/>
    <property type="project" value="TreeGrafter"/>
</dbReference>
<evidence type="ECO:0000313" key="7">
    <source>
        <dbReference type="Proteomes" id="UP000774750"/>
    </source>
</evidence>
<evidence type="ECO:0000256" key="1">
    <source>
        <dbReference type="ARBA" id="ARBA00023015"/>
    </source>
</evidence>
<comment type="caution">
    <text evidence="6">The sequence shown here is derived from an EMBL/GenBank/DDBJ whole genome shotgun (WGS) entry which is preliminary data.</text>
</comment>
<dbReference type="EMBL" id="JACJKY010000006">
    <property type="protein sequence ID" value="MBM6920547.1"/>
    <property type="molecule type" value="Genomic_DNA"/>
</dbReference>
<proteinExistence type="predicted"/>
<accession>A0A939BE14</accession>
<evidence type="ECO:0000313" key="6">
    <source>
        <dbReference type="EMBL" id="MBM6920547.1"/>
    </source>
</evidence>
<dbReference type="Proteomes" id="UP000774750">
    <property type="component" value="Unassembled WGS sequence"/>
</dbReference>
<dbReference type="PROSITE" id="PS50042">
    <property type="entry name" value="CNMP_BINDING_3"/>
    <property type="match status" value="1"/>
</dbReference>
<dbReference type="PROSITE" id="PS51063">
    <property type="entry name" value="HTH_CRP_2"/>
    <property type="match status" value="1"/>
</dbReference>
<reference evidence="6" key="2">
    <citation type="journal article" date="2021" name="Sci. Rep.">
        <title>The distribution of antibiotic resistance genes in chicken gut microbiota commensals.</title>
        <authorList>
            <person name="Juricova H."/>
            <person name="Matiasovicova J."/>
            <person name="Kubasova T."/>
            <person name="Cejkova D."/>
            <person name="Rychlik I."/>
        </authorList>
    </citation>
    <scope>NUCLEOTIDE SEQUENCE</scope>
    <source>
        <strain evidence="6">An559</strain>
    </source>
</reference>
<evidence type="ECO:0000256" key="3">
    <source>
        <dbReference type="ARBA" id="ARBA00023163"/>
    </source>
</evidence>
<keyword evidence="1" id="KW-0805">Transcription regulation</keyword>
<dbReference type="AlphaFoldDB" id="A0A939BE14"/>
<dbReference type="Pfam" id="PF13545">
    <property type="entry name" value="HTH_Crp_2"/>
    <property type="match status" value="1"/>
</dbReference>
<dbReference type="Gene3D" id="2.60.120.10">
    <property type="entry name" value="Jelly Rolls"/>
    <property type="match status" value="1"/>
</dbReference>
<dbReference type="GO" id="GO:0005829">
    <property type="term" value="C:cytosol"/>
    <property type="evidence" value="ECO:0007669"/>
    <property type="project" value="TreeGrafter"/>
</dbReference>
<sequence length="225" mass="24771">MEKYFSILLECPLFYGIGQEDLKAMMGCLGAKFTAVSKGDPVFLEGDSAQLVGVVLSGGVQVVQDDYYGNRSVLSILQPGESFGEAFSCAGLESMPASVFAIKDSEVLLLNCRRILTLCSQTCHFHSLLIQNILKGLAQKNLAFTQKVRYMSQKTTKEKLLAYLLDQAKQQGSAEFVIPCERQALADYLGVERTAMSTEISKLKKAGLLDTKGSWFRLKQIDSDN</sequence>
<organism evidence="6 7">
    <name type="scientific">Merdimmobilis hominis</name>
    <dbReference type="NCBI Taxonomy" id="2897707"/>
    <lineage>
        <taxon>Bacteria</taxon>
        <taxon>Bacillati</taxon>
        <taxon>Bacillota</taxon>
        <taxon>Clostridia</taxon>
        <taxon>Eubacteriales</taxon>
        <taxon>Oscillospiraceae</taxon>
        <taxon>Merdimmobilis</taxon>
    </lineage>
</organism>
<dbReference type="CDD" id="cd00038">
    <property type="entry name" value="CAP_ED"/>
    <property type="match status" value="1"/>
</dbReference>
<keyword evidence="7" id="KW-1185">Reference proteome</keyword>
<dbReference type="SUPFAM" id="SSF46785">
    <property type="entry name" value="Winged helix' DNA-binding domain"/>
    <property type="match status" value="1"/>
</dbReference>
<gene>
    <name evidence="6" type="ORF">H6A12_05175</name>
</gene>
<dbReference type="SUPFAM" id="SSF51206">
    <property type="entry name" value="cAMP-binding domain-like"/>
    <property type="match status" value="1"/>
</dbReference>
<dbReference type="PANTHER" id="PTHR24567">
    <property type="entry name" value="CRP FAMILY TRANSCRIPTIONAL REGULATORY PROTEIN"/>
    <property type="match status" value="1"/>
</dbReference>
<dbReference type="InterPro" id="IPR050397">
    <property type="entry name" value="Env_Response_Regulators"/>
</dbReference>
<dbReference type="InterPro" id="IPR036390">
    <property type="entry name" value="WH_DNA-bd_sf"/>
</dbReference>
<dbReference type="RefSeq" id="WP_204445533.1">
    <property type="nucleotide sequence ID" value="NZ_JACJKY010000006.1"/>
</dbReference>
<dbReference type="Pfam" id="PF00027">
    <property type="entry name" value="cNMP_binding"/>
    <property type="match status" value="1"/>
</dbReference>
<keyword evidence="2" id="KW-0238">DNA-binding</keyword>
<dbReference type="InterPro" id="IPR018490">
    <property type="entry name" value="cNMP-bd_dom_sf"/>
</dbReference>
<keyword evidence="3" id="KW-0804">Transcription</keyword>
<dbReference type="PANTHER" id="PTHR24567:SF58">
    <property type="entry name" value="CYCLIC AMP-BINDING REGULATORY PROTEIN"/>
    <property type="match status" value="1"/>
</dbReference>
<name>A0A939BE14_9FIRM</name>